<accession>A0ABV9KVR8</accession>
<dbReference type="RefSeq" id="WP_379995262.1">
    <property type="nucleotide sequence ID" value="NZ_JBHSGN010000062.1"/>
</dbReference>
<dbReference type="EMBL" id="JBHSGN010000062">
    <property type="protein sequence ID" value="MFC4673716.1"/>
    <property type="molecule type" value="Genomic_DNA"/>
</dbReference>
<keyword evidence="1" id="KW-0812">Transmembrane</keyword>
<dbReference type="Gene3D" id="2.60.120.1440">
    <property type="match status" value="1"/>
</dbReference>
<proteinExistence type="predicted"/>
<keyword evidence="5" id="KW-1185">Reference proteome</keyword>
<sequence>MESDKSSDIHIPDEGLLLKYIIGDVTDSEVVSVENWIGENKENETVLIHLAQIYYAQKTQQRLKDRDVESAFRQVENRLKKKTRILFFKKIAVAASLIIGLFGIGSFFLQKSDLQEAFTPSMITVHSNDNSHTQLVLPDGTNVYLNSGSSLTYPSHYMGDERKVTLSGEAYFKVVHNADKPFIVSTSDKKYHIKVLGTEFNMQAYEEDEIIQTTLVSGSVLIDIAGKNAGTVLSPSQKAVYSLVSNELSVVTANTARETDWLYNRLVFKNTPMPEVLTRLSRFYNIEFDVRNNIINTYTFTGTFEDKPLYQVLDYMRISSRIDYNITYQKDKKGTKSVVVLRR</sequence>
<feature type="domain" description="FecR protein" evidence="2">
    <location>
        <begin position="124"/>
        <end position="220"/>
    </location>
</feature>
<feature type="transmembrane region" description="Helical" evidence="1">
    <location>
        <begin position="87"/>
        <end position="109"/>
    </location>
</feature>
<dbReference type="InterPro" id="IPR006860">
    <property type="entry name" value="FecR"/>
</dbReference>
<dbReference type="PANTHER" id="PTHR30273">
    <property type="entry name" value="PERIPLASMIC SIGNAL SENSOR AND SIGMA FACTOR ACTIVATOR FECR-RELATED"/>
    <property type="match status" value="1"/>
</dbReference>
<dbReference type="Pfam" id="PF16344">
    <property type="entry name" value="FecR_C"/>
    <property type="match status" value="1"/>
</dbReference>
<dbReference type="Pfam" id="PF04773">
    <property type="entry name" value="FecR"/>
    <property type="match status" value="1"/>
</dbReference>
<keyword evidence="1" id="KW-1133">Transmembrane helix</keyword>
<dbReference type="PANTHER" id="PTHR30273:SF2">
    <property type="entry name" value="PROTEIN FECR"/>
    <property type="match status" value="1"/>
</dbReference>
<evidence type="ECO:0000313" key="5">
    <source>
        <dbReference type="Proteomes" id="UP001596023"/>
    </source>
</evidence>
<evidence type="ECO:0000313" key="4">
    <source>
        <dbReference type="EMBL" id="MFC4673716.1"/>
    </source>
</evidence>
<dbReference type="Proteomes" id="UP001596023">
    <property type="component" value="Unassembled WGS sequence"/>
</dbReference>
<organism evidence="4 5">
    <name type="scientific">Dysgonomonas termitidis</name>
    <dbReference type="NCBI Taxonomy" id="1516126"/>
    <lineage>
        <taxon>Bacteria</taxon>
        <taxon>Pseudomonadati</taxon>
        <taxon>Bacteroidota</taxon>
        <taxon>Bacteroidia</taxon>
        <taxon>Bacteroidales</taxon>
        <taxon>Dysgonomonadaceae</taxon>
        <taxon>Dysgonomonas</taxon>
    </lineage>
</organism>
<reference evidence="5" key="1">
    <citation type="journal article" date="2019" name="Int. J. Syst. Evol. Microbiol.">
        <title>The Global Catalogue of Microorganisms (GCM) 10K type strain sequencing project: providing services to taxonomists for standard genome sequencing and annotation.</title>
        <authorList>
            <consortium name="The Broad Institute Genomics Platform"/>
            <consortium name="The Broad Institute Genome Sequencing Center for Infectious Disease"/>
            <person name="Wu L."/>
            <person name="Ma J."/>
        </authorList>
    </citation>
    <scope>NUCLEOTIDE SEQUENCE [LARGE SCALE GENOMIC DNA]</scope>
    <source>
        <strain evidence="5">CCUG 66188</strain>
    </source>
</reference>
<keyword evidence="1" id="KW-0472">Membrane</keyword>
<evidence type="ECO:0000259" key="3">
    <source>
        <dbReference type="Pfam" id="PF16344"/>
    </source>
</evidence>
<evidence type="ECO:0000256" key="1">
    <source>
        <dbReference type="SAM" id="Phobius"/>
    </source>
</evidence>
<feature type="domain" description="Protein FecR C-terminal" evidence="3">
    <location>
        <begin position="265"/>
        <end position="327"/>
    </location>
</feature>
<evidence type="ECO:0000259" key="2">
    <source>
        <dbReference type="Pfam" id="PF04773"/>
    </source>
</evidence>
<protein>
    <submittedName>
        <fullName evidence="4">FecR family protein</fullName>
    </submittedName>
</protein>
<dbReference type="Gene3D" id="3.55.50.30">
    <property type="match status" value="1"/>
</dbReference>
<name>A0ABV9KVR8_9BACT</name>
<dbReference type="InterPro" id="IPR012373">
    <property type="entry name" value="Ferrdict_sens_TM"/>
</dbReference>
<dbReference type="InterPro" id="IPR032508">
    <property type="entry name" value="FecR_C"/>
</dbReference>
<dbReference type="PIRSF" id="PIRSF018266">
    <property type="entry name" value="FecR"/>
    <property type="match status" value="1"/>
</dbReference>
<comment type="caution">
    <text evidence="4">The sequence shown here is derived from an EMBL/GenBank/DDBJ whole genome shotgun (WGS) entry which is preliminary data.</text>
</comment>
<gene>
    <name evidence="4" type="ORF">ACFO6W_08445</name>
</gene>